<dbReference type="Pfam" id="PF13827">
    <property type="entry name" value="DUF4189"/>
    <property type="match status" value="1"/>
</dbReference>
<evidence type="ECO:0000259" key="2">
    <source>
        <dbReference type="Pfam" id="PF13827"/>
    </source>
</evidence>
<reference evidence="3 4" key="1">
    <citation type="submission" date="2021-07" db="EMBL/GenBank/DDBJ databases">
        <title>Whole Genome Sequence of Nocardia Iowensis.</title>
        <authorList>
            <person name="Lamm A."/>
            <person name="Collins-Fairclough A.M."/>
            <person name="Bunk B."/>
            <person name="Sproer C."/>
        </authorList>
    </citation>
    <scope>NUCLEOTIDE SEQUENCE [LARGE SCALE GENOMIC DNA]</scope>
    <source>
        <strain evidence="3 4">NRRL 5646</strain>
    </source>
</reference>
<evidence type="ECO:0000313" key="4">
    <source>
        <dbReference type="Proteomes" id="UP000694257"/>
    </source>
</evidence>
<name>A0ABX8RL59_NOCIO</name>
<keyword evidence="1" id="KW-0732">Signal</keyword>
<dbReference type="InterPro" id="IPR025240">
    <property type="entry name" value="DUF4189"/>
</dbReference>
<sequence length="141" mass="13880">MSLLGRAALGAALTSTAALTIMGAGSAAAASKYYGTLAVSPGTGKVVEATDHPTWVAADAAAIRDCGVYDCQIVVRFSDGCAAVARGADGRFAADSASSRADAERLAVAKLGESAPPFPDLGSASPRAASVVLSSCTKNAS</sequence>
<feature type="domain" description="DUF4189" evidence="2">
    <location>
        <begin position="34"/>
        <end position="113"/>
    </location>
</feature>
<evidence type="ECO:0000313" key="3">
    <source>
        <dbReference type="EMBL" id="QXN89175.1"/>
    </source>
</evidence>
<feature type="signal peptide" evidence="1">
    <location>
        <begin position="1"/>
        <end position="17"/>
    </location>
</feature>
<keyword evidence="4" id="KW-1185">Reference proteome</keyword>
<accession>A0ABX8RL59</accession>
<proteinExistence type="predicted"/>
<dbReference type="EMBL" id="CP078145">
    <property type="protein sequence ID" value="QXN89175.1"/>
    <property type="molecule type" value="Genomic_DNA"/>
</dbReference>
<protein>
    <submittedName>
        <fullName evidence="3">DUF4189 domain-containing protein</fullName>
    </submittedName>
</protein>
<dbReference type="RefSeq" id="WP_218470053.1">
    <property type="nucleotide sequence ID" value="NZ_BAABJN010000003.1"/>
</dbReference>
<dbReference type="Proteomes" id="UP000694257">
    <property type="component" value="Chromosome"/>
</dbReference>
<evidence type="ECO:0000256" key="1">
    <source>
        <dbReference type="SAM" id="SignalP"/>
    </source>
</evidence>
<organism evidence="3 4">
    <name type="scientific">Nocardia iowensis</name>
    <dbReference type="NCBI Taxonomy" id="204891"/>
    <lineage>
        <taxon>Bacteria</taxon>
        <taxon>Bacillati</taxon>
        <taxon>Actinomycetota</taxon>
        <taxon>Actinomycetes</taxon>
        <taxon>Mycobacteriales</taxon>
        <taxon>Nocardiaceae</taxon>
        <taxon>Nocardia</taxon>
    </lineage>
</organism>
<gene>
    <name evidence="3" type="ORF">KV110_26985</name>
</gene>
<feature type="chain" id="PRO_5047270913" evidence="1">
    <location>
        <begin position="18"/>
        <end position="141"/>
    </location>
</feature>